<accession>A0A091WI59</accession>
<sequence length="109" mass="12710">KMTAFLPRIMEMLQHDDTDVTMKVLELFRNVLGHLTRDKTGPIAVLLVEQLPPLFEHKSSWMRELSFSLFRDLLQSVVGDDEQMMKTKVWSFLVPLFFHMSDQVDSVAQ</sequence>
<proteinExistence type="predicted"/>
<keyword evidence="3" id="KW-1185">Reference proteome</keyword>
<name>A0A091WI59_OPIHO</name>
<reference evidence="2 3" key="1">
    <citation type="submission" date="2014-04" db="EMBL/GenBank/DDBJ databases">
        <title>Genome evolution of avian class.</title>
        <authorList>
            <person name="Zhang G."/>
            <person name="Li C."/>
        </authorList>
    </citation>
    <scope>NUCLEOTIDE SEQUENCE [LARGE SCALE GENOMIC DNA]</scope>
    <source>
        <strain evidence="2">BGI_N306</strain>
    </source>
</reference>
<feature type="non-terminal residue" evidence="2">
    <location>
        <position position="1"/>
    </location>
</feature>
<dbReference type="EMBL" id="KK735651">
    <property type="protein sequence ID" value="KFR15264.1"/>
    <property type="molecule type" value="Genomic_DNA"/>
</dbReference>
<dbReference type="InterPro" id="IPR016024">
    <property type="entry name" value="ARM-type_fold"/>
</dbReference>
<dbReference type="PANTHER" id="PTHR23120">
    <property type="entry name" value="MAESTRO-RELATED HEAT DOMAIN-CONTAINING"/>
    <property type="match status" value="1"/>
</dbReference>
<dbReference type="GO" id="GO:0005737">
    <property type="term" value="C:cytoplasm"/>
    <property type="evidence" value="ECO:0007669"/>
    <property type="project" value="TreeGrafter"/>
</dbReference>
<evidence type="ECO:0000259" key="1">
    <source>
        <dbReference type="Pfam" id="PF23227"/>
    </source>
</evidence>
<dbReference type="SUPFAM" id="SSF48371">
    <property type="entry name" value="ARM repeat"/>
    <property type="match status" value="1"/>
</dbReference>
<dbReference type="InterPro" id="IPR045206">
    <property type="entry name" value="Maestro_heat-like_prot"/>
</dbReference>
<protein>
    <recommendedName>
        <fullName evidence="1">Maestro/Maestro-like HEAT-repeats domain-containing protein</fullName>
    </recommendedName>
</protein>
<evidence type="ECO:0000313" key="2">
    <source>
        <dbReference type="EMBL" id="KFR15264.1"/>
    </source>
</evidence>
<feature type="domain" description="Maestro/Maestro-like HEAT-repeats" evidence="1">
    <location>
        <begin position="2"/>
        <end position="109"/>
    </location>
</feature>
<dbReference type="PANTHER" id="PTHR23120:SF42">
    <property type="entry name" value="MAESTRO HEAT-LIKE REPEAT FAMILY MEMBER 3"/>
    <property type="match status" value="1"/>
</dbReference>
<dbReference type="Proteomes" id="UP000053605">
    <property type="component" value="Unassembled WGS sequence"/>
</dbReference>
<gene>
    <name evidence="2" type="ORF">N306_03648</name>
</gene>
<dbReference type="PhylomeDB" id="A0A091WI59"/>
<feature type="non-terminal residue" evidence="2">
    <location>
        <position position="109"/>
    </location>
</feature>
<dbReference type="Pfam" id="PF23227">
    <property type="entry name" value="HEAT_MROH2B_C"/>
    <property type="match status" value="1"/>
</dbReference>
<dbReference type="AlphaFoldDB" id="A0A091WI59"/>
<evidence type="ECO:0000313" key="3">
    <source>
        <dbReference type="Proteomes" id="UP000053605"/>
    </source>
</evidence>
<organism evidence="2 3">
    <name type="scientific">Opisthocomus hoazin</name>
    <name type="common">Hoatzin</name>
    <name type="synonym">Phasianus hoazin</name>
    <dbReference type="NCBI Taxonomy" id="30419"/>
    <lineage>
        <taxon>Eukaryota</taxon>
        <taxon>Metazoa</taxon>
        <taxon>Chordata</taxon>
        <taxon>Craniata</taxon>
        <taxon>Vertebrata</taxon>
        <taxon>Euteleostomi</taxon>
        <taxon>Archelosauria</taxon>
        <taxon>Archosauria</taxon>
        <taxon>Dinosauria</taxon>
        <taxon>Saurischia</taxon>
        <taxon>Theropoda</taxon>
        <taxon>Coelurosauria</taxon>
        <taxon>Aves</taxon>
        <taxon>Neognathae</taxon>
        <taxon>Neoaves</taxon>
        <taxon>Opisthocomiformes</taxon>
        <taxon>Opisthocomidae</taxon>
        <taxon>Opisthocomus</taxon>
    </lineage>
</organism>
<dbReference type="InterPro" id="IPR055406">
    <property type="entry name" value="HEAT_Maestro"/>
</dbReference>